<dbReference type="EMBL" id="CAJVCH010530360">
    <property type="protein sequence ID" value="CAG7823702.1"/>
    <property type="molecule type" value="Genomic_DNA"/>
</dbReference>
<dbReference type="PANTHER" id="PTHR19290">
    <property type="entry name" value="BASIC HELIX-LOOP-HELIX PROTEIN NEUROGENIN-RELATED"/>
    <property type="match status" value="1"/>
</dbReference>
<dbReference type="GO" id="GO:0070888">
    <property type="term" value="F:E-box binding"/>
    <property type="evidence" value="ECO:0007669"/>
    <property type="project" value="TreeGrafter"/>
</dbReference>
<dbReference type="AlphaFoldDB" id="A0A8J2L0Y8"/>
<feature type="compositionally biased region" description="Polar residues" evidence="1">
    <location>
        <begin position="43"/>
        <end position="54"/>
    </location>
</feature>
<dbReference type="Proteomes" id="UP000708208">
    <property type="component" value="Unassembled WGS sequence"/>
</dbReference>
<dbReference type="PROSITE" id="PS50888">
    <property type="entry name" value="BHLH"/>
    <property type="match status" value="1"/>
</dbReference>
<organism evidence="3 4">
    <name type="scientific">Allacma fusca</name>
    <dbReference type="NCBI Taxonomy" id="39272"/>
    <lineage>
        <taxon>Eukaryota</taxon>
        <taxon>Metazoa</taxon>
        <taxon>Ecdysozoa</taxon>
        <taxon>Arthropoda</taxon>
        <taxon>Hexapoda</taxon>
        <taxon>Collembola</taxon>
        <taxon>Symphypleona</taxon>
        <taxon>Sminthuridae</taxon>
        <taxon>Allacma</taxon>
    </lineage>
</organism>
<comment type="caution">
    <text evidence="3">The sequence shown here is derived from an EMBL/GenBank/DDBJ whole genome shotgun (WGS) entry which is preliminary data.</text>
</comment>
<dbReference type="InterPro" id="IPR050359">
    <property type="entry name" value="bHLH_transcription_factors"/>
</dbReference>
<evidence type="ECO:0000259" key="2">
    <source>
        <dbReference type="PROSITE" id="PS50888"/>
    </source>
</evidence>
<feature type="domain" description="BHLH" evidence="2">
    <location>
        <begin position="77"/>
        <end position="105"/>
    </location>
</feature>
<gene>
    <name evidence="3" type="ORF">AFUS01_LOCUS33903</name>
</gene>
<feature type="non-terminal residue" evidence="3">
    <location>
        <position position="105"/>
    </location>
</feature>
<dbReference type="GO" id="GO:0046983">
    <property type="term" value="F:protein dimerization activity"/>
    <property type="evidence" value="ECO:0007669"/>
    <property type="project" value="InterPro"/>
</dbReference>
<dbReference type="GO" id="GO:0007423">
    <property type="term" value="P:sensory organ development"/>
    <property type="evidence" value="ECO:0007669"/>
    <property type="project" value="TreeGrafter"/>
</dbReference>
<accession>A0A8J2L0Y8</accession>
<feature type="region of interest" description="Disordered" evidence="1">
    <location>
        <begin position="43"/>
        <end position="72"/>
    </location>
</feature>
<dbReference type="OrthoDB" id="10039134at2759"/>
<feature type="non-terminal residue" evidence="3">
    <location>
        <position position="1"/>
    </location>
</feature>
<sequence>SSLKRLVHPKSFKAATSNVMRKPRTMATTDNHPSNTYANLAINFPTQSGAPSNRKNLEKKFPQESPEESFRPAKFKIRRYKANARERNRMHGLNEALDKLRKCIP</sequence>
<dbReference type="GO" id="GO:0061564">
    <property type="term" value="P:axon development"/>
    <property type="evidence" value="ECO:0007669"/>
    <property type="project" value="TreeGrafter"/>
</dbReference>
<reference evidence="3" key="1">
    <citation type="submission" date="2021-06" db="EMBL/GenBank/DDBJ databases">
        <authorList>
            <person name="Hodson N. C."/>
            <person name="Mongue J. A."/>
            <person name="Jaron S. K."/>
        </authorList>
    </citation>
    <scope>NUCLEOTIDE SEQUENCE</scope>
</reference>
<dbReference type="GO" id="GO:0000981">
    <property type="term" value="F:DNA-binding transcription factor activity, RNA polymerase II-specific"/>
    <property type="evidence" value="ECO:0007669"/>
    <property type="project" value="TreeGrafter"/>
</dbReference>
<evidence type="ECO:0000313" key="4">
    <source>
        <dbReference type="Proteomes" id="UP000708208"/>
    </source>
</evidence>
<dbReference type="PANTHER" id="PTHR19290:SF134">
    <property type="entry name" value="NEUROGENIC DIFFERENTIATION FACTOR 1"/>
    <property type="match status" value="1"/>
</dbReference>
<protein>
    <recommendedName>
        <fullName evidence="2">BHLH domain-containing protein</fullName>
    </recommendedName>
</protein>
<name>A0A8J2L0Y8_9HEXA</name>
<keyword evidence="4" id="KW-1185">Reference proteome</keyword>
<dbReference type="GO" id="GO:0045944">
    <property type="term" value="P:positive regulation of transcription by RNA polymerase II"/>
    <property type="evidence" value="ECO:0007669"/>
    <property type="project" value="TreeGrafter"/>
</dbReference>
<proteinExistence type="predicted"/>
<dbReference type="InterPro" id="IPR011598">
    <property type="entry name" value="bHLH_dom"/>
</dbReference>
<evidence type="ECO:0000313" key="3">
    <source>
        <dbReference type="EMBL" id="CAG7823702.1"/>
    </source>
</evidence>
<dbReference type="GO" id="GO:0005634">
    <property type="term" value="C:nucleus"/>
    <property type="evidence" value="ECO:0007669"/>
    <property type="project" value="TreeGrafter"/>
</dbReference>
<evidence type="ECO:0000256" key="1">
    <source>
        <dbReference type="SAM" id="MobiDB-lite"/>
    </source>
</evidence>
<dbReference type="Pfam" id="PF00010">
    <property type="entry name" value="HLH"/>
    <property type="match status" value="1"/>
</dbReference>